<dbReference type="SMART" id="SM00342">
    <property type="entry name" value="HTH_ARAC"/>
    <property type="match status" value="1"/>
</dbReference>
<evidence type="ECO:0000313" key="8">
    <source>
        <dbReference type="EMBL" id="RYC45106.1"/>
    </source>
</evidence>
<dbReference type="Proteomes" id="UP001138460">
    <property type="component" value="Unassembled WGS sequence"/>
</dbReference>
<dbReference type="InterPro" id="IPR009057">
    <property type="entry name" value="Homeodomain-like_sf"/>
</dbReference>
<evidence type="ECO:0000256" key="4">
    <source>
        <dbReference type="ARBA" id="ARBA00023159"/>
    </source>
</evidence>
<keyword evidence="3" id="KW-0238">DNA-binding</keyword>
<evidence type="ECO:0000256" key="2">
    <source>
        <dbReference type="ARBA" id="ARBA00023015"/>
    </source>
</evidence>
<evidence type="ECO:0000256" key="5">
    <source>
        <dbReference type="ARBA" id="ARBA00023163"/>
    </source>
</evidence>
<evidence type="ECO:0000256" key="1">
    <source>
        <dbReference type="ARBA" id="ARBA00022490"/>
    </source>
</evidence>
<dbReference type="CDD" id="cd06986">
    <property type="entry name" value="cupin_MmsR-like_N"/>
    <property type="match status" value="1"/>
</dbReference>
<evidence type="ECO:0000313" key="9">
    <source>
        <dbReference type="Proteomes" id="UP001138460"/>
    </source>
</evidence>
<evidence type="ECO:0000259" key="7">
    <source>
        <dbReference type="PROSITE" id="PS01124"/>
    </source>
</evidence>
<accession>A0A9X8JK39</accession>
<protein>
    <recommendedName>
        <fullName evidence="6">Arabinose operon regulatory protein</fullName>
    </recommendedName>
</protein>
<comment type="caution">
    <text evidence="8">The sequence shown here is derived from an EMBL/GenBank/DDBJ whole genome shotgun (WGS) entry which is preliminary data.</text>
</comment>
<dbReference type="InterPro" id="IPR037923">
    <property type="entry name" value="HTH-like"/>
</dbReference>
<name>A0A9X8JK39_9GAMM</name>
<dbReference type="Pfam" id="PF02311">
    <property type="entry name" value="AraC_binding"/>
    <property type="match status" value="1"/>
</dbReference>
<dbReference type="Pfam" id="PF12833">
    <property type="entry name" value="HTH_18"/>
    <property type="match status" value="1"/>
</dbReference>
<dbReference type="PROSITE" id="PS00041">
    <property type="entry name" value="HTH_ARAC_FAMILY_1"/>
    <property type="match status" value="1"/>
</dbReference>
<dbReference type="AlphaFoldDB" id="A0A9X8JK39"/>
<dbReference type="OrthoDB" id="9814125at2"/>
<gene>
    <name evidence="8" type="ORF">CLR69_08995</name>
</gene>
<feature type="domain" description="HTH araC/xylS-type" evidence="7">
    <location>
        <begin position="172"/>
        <end position="270"/>
    </location>
</feature>
<dbReference type="SUPFAM" id="SSF51215">
    <property type="entry name" value="Regulatory protein AraC"/>
    <property type="match status" value="1"/>
</dbReference>
<keyword evidence="1" id="KW-0963">Cytoplasm</keyword>
<dbReference type="Gene3D" id="1.10.10.60">
    <property type="entry name" value="Homeodomain-like"/>
    <property type="match status" value="2"/>
</dbReference>
<reference evidence="8 9" key="1">
    <citation type="journal article" date="2018" name="Syst. Appl. Microbiol.">
        <title>Pectobacterium zantedeschiae sp. nov. a new species of a soft rot pathogen isolated from Calla lily (Zantedeschia spp.).</title>
        <authorList>
            <person name="Waleron M."/>
            <person name="Misztak A."/>
            <person name="Waleron M."/>
            <person name="Franczuk M."/>
            <person name="Jonca J."/>
            <person name="Wielgomas B."/>
            <person name="Mikicinski A."/>
            <person name="Popovic T."/>
            <person name="Waleron K."/>
        </authorList>
    </citation>
    <scope>NUCLEOTIDE SEQUENCE [LARGE SCALE GENOMIC DNA]</scope>
    <source>
        <strain evidence="8 9">9M</strain>
    </source>
</reference>
<keyword evidence="9" id="KW-1185">Reference proteome</keyword>
<dbReference type="InterPro" id="IPR020449">
    <property type="entry name" value="Tscrpt_reg_AraC-type_HTH"/>
</dbReference>
<proteinExistence type="predicted"/>
<evidence type="ECO:0000256" key="6">
    <source>
        <dbReference type="ARBA" id="ARBA00044978"/>
    </source>
</evidence>
<dbReference type="InterPro" id="IPR003313">
    <property type="entry name" value="AraC-bd"/>
</dbReference>
<dbReference type="PROSITE" id="PS01124">
    <property type="entry name" value="HTH_ARAC_FAMILY_2"/>
    <property type="match status" value="1"/>
</dbReference>
<dbReference type="InterPro" id="IPR018062">
    <property type="entry name" value="HTH_AraC-typ_CS"/>
</dbReference>
<dbReference type="Gene3D" id="2.60.120.280">
    <property type="entry name" value="Regulatory protein AraC"/>
    <property type="match status" value="1"/>
</dbReference>
<dbReference type="SUPFAM" id="SSF46689">
    <property type="entry name" value="Homeodomain-like"/>
    <property type="match status" value="2"/>
</dbReference>
<dbReference type="PRINTS" id="PR00032">
    <property type="entry name" value="HTHARAC"/>
</dbReference>
<dbReference type="InterPro" id="IPR018060">
    <property type="entry name" value="HTH_AraC"/>
</dbReference>
<organism evidence="8 9">
    <name type="scientific">Pectobacterium zantedeschiae</name>
    <dbReference type="NCBI Taxonomy" id="2034769"/>
    <lineage>
        <taxon>Bacteria</taxon>
        <taxon>Pseudomonadati</taxon>
        <taxon>Pseudomonadota</taxon>
        <taxon>Gammaproteobacteria</taxon>
        <taxon>Enterobacterales</taxon>
        <taxon>Pectobacteriaceae</taxon>
        <taxon>Pectobacterium</taxon>
    </lineage>
</organism>
<sequence>MYKSFTLTQTSNIGLNVYQYGEERCAKKHSYGPAVRQHYLFHYVITGKGVLHTEFGAFPVLAGEGFLIYPHDITTYCADDREPWHYMWIEIDGLQAARLFDECHLSRAFPIYRPRTYRKDAEAGRRLQALVEHNQEQWATVLGLSYLFFAALIEHAQTDITHKEDDKTQHLKRAVKYIESRYHNTLTIEQLAQYCNLNRSYLSRLFKHEYGMSPKTYLLHFRMKIAASLLDSGTLAIKVVAVSVGYENQMHFSKAFRQVYGMSPLAWRHRSAGNG</sequence>
<evidence type="ECO:0000256" key="3">
    <source>
        <dbReference type="ARBA" id="ARBA00023125"/>
    </source>
</evidence>
<dbReference type="RefSeq" id="WP_129713340.1">
    <property type="nucleotide sequence ID" value="NZ_JBEHFA010000003.1"/>
</dbReference>
<keyword evidence="5" id="KW-0804">Transcription</keyword>
<keyword evidence="4" id="KW-0010">Activator</keyword>
<dbReference type="InterPro" id="IPR050204">
    <property type="entry name" value="AraC_XylS_family_regulators"/>
</dbReference>
<dbReference type="GO" id="GO:0003700">
    <property type="term" value="F:DNA-binding transcription factor activity"/>
    <property type="evidence" value="ECO:0007669"/>
    <property type="project" value="InterPro"/>
</dbReference>
<dbReference type="GO" id="GO:0043565">
    <property type="term" value="F:sequence-specific DNA binding"/>
    <property type="evidence" value="ECO:0007669"/>
    <property type="project" value="InterPro"/>
</dbReference>
<dbReference type="EMBL" id="NWTM01000001">
    <property type="protein sequence ID" value="RYC45106.1"/>
    <property type="molecule type" value="Genomic_DNA"/>
</dbReference>
<keyword evidence="2" id="KW-0805">Transcription regulation</keyword>
<dbReference type="PANTHER" id="PTHR46796">
    <property type="entry name" value="HTH-TYPE TRANSCRIPTIONAL ACTIVATOR RHAS-RELATED"/>
    <property type="match status" value="1"/>
</dbReference>
<dbReference type="PANTHER" id="PTHR46796:SF13">
    <property type="entry name" value="HTH-TYPE TRANSCRIPTIONAL ACTIVATOR RHAS"/>
    <property type="match status" value="1"/>
</dbReference>